<gene>
    <name evidence="1" type="ORF">B0T17DRAFT_186726</name>
</gene>
<dbReference type="Pfam" id="PF13671">
    <property type="entry name" value="AAA_33"/>
    <property type="match status" value="1"/>
</dbReference>
<dbReference type="EMBL" id="JAULSR010000002">
    <property type="protein sequence ID" value="KAK0629463.1"/>
    <property type="molecule type" value="Genomic_DNA"/>
</dbReference>
<dbReference type="InterPro" id="IPR027417">
    <property type="entry name" value="P-loop_NTPase"/>
</dbReference>
<evidence type="ECO:0008006" key="3">
    <source>
        <dbReference type="Google" id="ProtNLM"/>
    </source>
</evidence>
<reference evidence="1" key="1">
    <citation type="submission" date="2023-06" db="EMBL/GenBank/DDBJ databases">
        <title>Genome-scale phylogeny and comparative genomics of the fungal order Sordariales.</title>
        <authorList>
            <consortium name="Lawrence Berkeley National Laboratory"/>
            <person name="Hensen N."/>
            <person name="Bonometti L."/>
            <person name="Westerberg I."/>
            <person name="Brannstrom I.O."/>
            <person name="Guillou S."/>
            <person name="Cros-Aarteil S."/>
            <person name="Calhoun S."/>
            <person name="Haridas S."/>
            <person name="Kuo A."/>
            <person name="Mondo S."/>
            <person name="Pangilinan J."/>
            <person name="Riley R."/>
            <person name="LaButti K."/>
            <person name="Andreopoulos B."/>
            <person name="Lipzen A."/>
            <person name="Chen C."/>
            <person name="Yanf M."/>
            <person name="Daum C."/>
            <person name="Ng V."/>
            <person name="Clum A."/>
            <person name="Steindorff A."/>
            <person name="Ohm R."/>
            <person name="Martin F."/>
            <person name="Silar P."/>
            <person name="Natvig D."/>
            <person name="Lalanne C."/>
            <person name="Gautier V."/>
            <person name="Ament-velasquez S.L."/>
            <person name="Kruys A."/>
            <person name="Hutchinson M.I."/>
            <person name="Powell A.J."/>
            <person name="Barry K."/>
            <person name="Miller A.N."/>
            <person name="Grigoriev I.V."/>
            <person name="Debuchy R."/>
            <person name="Gladieux P."/>
            <person name="Thoren M.H."/>
            <person name="Johannesson H."/>
        </authorList>
    </citation>
    <scope>NUCLEOTIDE SEQUENCE</scope>
    <source>
        <strain evidence="1">SMH3391-2</strain>
    </source>
</reference>
<comment type="caution">
    <text evidence="1">The sequence shown here is derived from an EMBL/GenBank/DDBJ whole genome shotgun (WGS) entry which is preliminary data.</text>
</comment>
<evidence type="ECO:0000313" key="2">
    <source>
        <dbReference type="Proteomes" id="UP001174934"/>
    </source>
</evidence>
<dbReference type="SUPFAM" id="SSF52540">
    <property type="entry name" value="P-loop containing nucleoside triphosphate hydrolases"/>
    <property type="match status" value="1"/>
</dbReference>
<name>A0AA39X8X5_9PEZI</name>
<evidence type="ECO:0000313" key="1">
    <source>
        <dbReference type="EMBL" id="KAK0629463.1"/>
    </source>
</evidence>
<accession>A0AA39X8X5</accession>
<organism evidence="1 2">
    <name type="scientific">Bombardia bombarda</name>
    <dbReference type="NCBI Taxonomy" id="252184"/>
    <lineage>
        <taxon>Eukaryota</taxon>
        <taxon>Fungi</taxon>
        <taxon>Dikarya</taxon>
        <taxon>Ascomycota</taxon>
        <taxon>Pezizomycotina</taxon>
        <taxon>Sordariomycetes</taxon>
        <taxon>Sordariomycetidae</taxon>
        <taxon>Sordariales</taxon>
        <taxon>Lasiosphaeriaceae</taxon>
        <taxon>Bombardia</taxon>
    </lineage>
</organism>
<sequence>MPISPLITTHPTHDRNVLLSHLKSAKMDLLNKLNLPLTRTRTDERPVVVMTCGIAGSGKSTLSKALISQHPTYERLSIDNTIYSKHGLYGIDYPVEKITEYQEEAAFECEKQLRELLDKGERNVVLDTSLYSKEDRDFFRGLVEEKGGRWILVFFRPASKDIIWNRIERRREQGVNADSALDITPELLDQYWEGFENPVGEGEVVVDVVQ</sequence>
<dbReference type="AlphaFoldDB" id="A0AA39X8X5"/>
<protein>
    <recommendedName>
        <fullName evidence="3">P-loop containing nucleoside triphosphate hydrolase protein</fullName>
    </recommendedName>
</protein>
<keyword evidence="2" id="KW-1185">Reference proteome</keyword>
<dbReference type="Proteomes" id="UP001174934">
    <property type="component" value="Unassembled WGS sequence"/>
</dbReference>
<proteinExistence type="predicted"/>
<dbReference type="Gene3D" id="3.40.50.300">
    <property type="entry name" value="P-loop containing nucleotide triphosphate hydrolases"/>
    <property type="match status" value="1"/>
</dbReference>